<name>A0A1V5MIX2_UNCT6</name>
<dbReference type="EMBL" id="MWAK01000039">
    <property type="protein sequence ID" value="OPZ93194.1"/>
    <property type="molecule type" value="Genomic_DNA"/>
</dbReference>
<dbReference type="InterPro" id="IPR050554">
    <property type="entry name" value="Met_Synthase/Corrinoid"/>
</dbReference>
<reference evidence="8" key="1">
    <citation type="submission" date="2017-02" db="EMBL/GenBank/DDBJ databases">
        <title>Delving into the versatile metabolic prowess of the omnipresent phylum Bacteroidetes.</title>
        <authorList>
            <person name="Nobu M.K."/>
            <person name="Mei R."/>
            <person name="Narihiro T."/>
            <person name="Kuroda K."/>
            <person name="Liu W.-T."/>
        </authorList>
    </citation>
    <scope>NUCLEOTIDE SEQUENCE</scope>
    <source>
        <strain evidence="8">ADurb.Bin417</strain>
    </source>
</reference>
<proteinExistence type="inferred from homology"/>
<organism evidence="8">
    <name type="scientific">candidate division TA06 bacterium ADurb.Bin417</name>
    <dbReference type="NCBI Taxonomy" id="1852828"/>
    <lineage>
        <taxon>Bacteria</taxon>
        <taxon>Bacteria division TA06</taxon>
    </lineage>
</organism>
<comment type="caution">
    <text evidence="8">The sequence shown here is derived from an EMBL/GenBank/DDBJ whole genome shotgun (WGS) entry which is preliminary data.</text>
</comment>
<dbReference type="PANTHER" id="PTHR45833:SF1">
    <property type="entry name" value="METHIONINE SYNTHASE"/>
    <property type="match status" value="1"/>
</dbReference>
<dbReference type="GO" id="GO:0031419">
    <property type="term" value="F:cobalamin binding"/>
    <property type="evidence" value="ECO:0007669"/>
    <property type="project" value="UniProtKB-KW"/>
</dbReference>
<protein>
    <submittedName>
        <fullName evidence="8">5-methyltetrahydrofolate:corrinoid/iron-sulfur protein co-methyltransferase</fullName>
        <ecNumber evidence="8">2.1.1.258</ecNumber>
    </submittedName>
</protein>
<dbReference type="InterPro" id="IPR011005">
    <property type="entry name" value="Dihydropteroate_synth-like_sf"/>
</dbReference>
<gene>
    <name evidence="8" type="primary">acsE</name>
    <name evidence="8" type="ORF">BWY73_00443</name>
</gene>
<dbReference type="NCBIfam" id="NF005719">
    <property type="entry name" value="PRK07535.1"/>
    <property type="match status" value="1"/>
</dbReference>
<sequence length="265" mass="28673">MLVIGERINATRKRIAEALRKRDTAFIQKEARIQMEAGAHLLDLNAGLGSGDEAAGLRWLVETVQALGYRDICLDSADPAALQACLPLVQGRVLVNSINGEAAKLEALLPVLDGYPGEVVGLTMDDRGIPGDVKTRLEITARMVKAMEGCRVPVERIYIDPLTQPVSTDPSNGRVFLESLRAIKREFPGIKTTCGLSNVSFGLPERRVLNRCFLALAIEAGLDSALIDPTDQGMMAAMLTAEGLTGIDQYCMGYLTAFREGKIKS</sequence>
<dbReference type="Pfam" id="PF00809">
    <property type="entry name" value="Pterin_bind"/>
    <property type="match status" value="1"/>
</dbReference>
<dbReference type="PROSITE" id="PS50972">
    <property type="entry name" value="PTERIN_BINDING"/>
    <property type="match status" value="1"/>
</dbReference>
<dbReference type="GO" id="GO:0046872">
    <property type="term" value="F:metal ion binding"/>
    <property type="evidence" value="ECO:0007669"/>
    <property type="project" value="UniProtKB-KW"/>
</dbReference>
<evidence type="ECO:0000256" key="5">
    <source>
        <dbReference type="ARBA" id="ARBA00022723"/>
    </source>
</evidence>
<dbReference type="InterPro" id="IPR000489">
    <property type="entry name" value="Pterin-binding_dom"/>
</dbReference>
<keyword evidence="3" id="KW-0846">Cobalamin</keyword>
<evidence type="ECO:0000256" key="3">
    <source>
        <dbReference type="ARBA" id="ARBA00022628"/>
    </source>
</evidence>
<dbReference type="GO" id="GO:0032259">
    <property type="term" value="P:methylation"/>
    <property type="evidence" value="ECO:0007669"/>
    <property type="project" value="UniProtKB-KW"/>
</dbReference>
<evidence type="ECO:0000256" key="2">
    <source>
        <dbReference type="ARBA" id="ARBA00022603"/>
    </source>
</evidence>
<evidence type="ECO:0000256" key="1">
    <source>
        <dbReference type="ARBA" id="ARBA00010398"/>
    </source>
</evidence>
<evidence type="ECO:0000313" key="8">
    <source>
        <dbReference type="EMBL" id="OPZ93194.1"/>
    </source>
</evidence>
<dbReference type="GO" id="GO:0005829">
    <property type="term" value="C:cytosol"/>
    <property type="evidence" value="ECO:0007669"/>
    <property type="project" value="TreeGrafter"/>
</dbReference>
<keyword evidence="5" id="KW-0479">Metal-binding</keyword>
<dbReference type="GO" id="GO:0046653">
    <property type="term" value="P:tetrahydrofolate metabolic process"/>
    <property type="evidence" value="ECO:0007669"/>
    <property type="project" value="TreeGrafter"/>
</dbReference>
<dbReference type="PANTHER" id="PTHR45833">
    <property type="entry name" value="METHIONINE SYNTHASE"/>
    <property type="match status" value="1"/>
</dbReference>
<feature type="domain" description="Pterin-binding" evidence="7">
    <location>
        <begin position="1"/>
        <end position="245"/>
    </location>
</feature>
<dbReference type="GO" id="GO:0050667">
    <property type="term" value="P:homocysteine metabolic process"/>
    <property type="evidence" value="ECO:0007669"/>
    <property type="project" value="TreeGrafter"/>
</dbReference>
<accession>A0A1V5MIX2</accession>
<dbReference type="Gene3D" id="3.20.20.20">
    <property type="entry name" value="Dihydropteroate synthase-like"/>
    <property type="match status" value="1"/>
</dbReference>
<keyword evidence="2 8" id="KW-0489">Methyltransferase</keyword>
<comment type="similarity">
    <text evidence="1">Belongs to the vitamin-B12 dependent methionine synthase family.</text>
</comment>
<dbReference type="SUPFAM" id="SSF51717">
    <property type="entry name" value="Dihydropteroate synthetase-like"/>
    <property type="match status" value="1"/>
</dbReference>
<keyword evidence="4 8" id="KW-0808">Transferase</keyword>
<keyword evidence="6" id="KW-0170">Cobalt</keyword>
<evidence type="ECO:0000256" key="6">
    <source>
        <dbReference type="ARBA" id="ARBA00023285"/>
    </source>
</evidence>
<evidence type="ECO:0000259" key="7">
    <source>
        <dbReference type="PROSITE" id="PS50972"/>
    </source>
</evidence>
<dbReference type="GO" id="GO:0102036">
    <property type="term" value="F:methyltetrahydrofolate:corrinoid/iron-sulfur protein methyltransferase activity"/>
    <property type="evidence" value="ECO:0007669"/>
    <property type="project" value="UniProtKB-EC"/>
</dbReference>
<dbReference type="GO" id="GO:0008705">
    <property type="term" value="F:methionine synthase activity"/>
    <property type="evidence" value="ECO:0007669"/>
    <property type="project" value="TreeGrafter"/>
</dbReference>
<dbReference type="EC" id="2.1.1.258" evidence="8"/>
<evidence type="ECO:0000256" key="4">
    <source>
        <dbReference type="ARBA" id="ARBA00022679"/>
    </source>
</evidence>
<dbReference type="Proteomes" id="UP000485484">
    <property type="component" value="Unassembled WGS sequence"/>
</dbReference>
<dbReference type="AlphaFoldDB" id="A0A1V5MIX2"/>